<dbReference type="EMBL" id="JBHSON010000142">
    <property type="protein sequence ID" value="MFC5754222.1"/>
    <property type="molecule type" value="Genomic_DNA"/>
</dbReference>
<dbReference type="InterPro" id="IPR029058">
    <property type="entry name" value="AB_hydrolase_fold"/>
</dbReference>
<dbReference type="GO" id="GO:0016787">
    <property type="term" value="F:hydrolase activity"/>
    <property type="evidence" value="ECO:0007669"/>
    <property type="project" value="UniProtKB-KW"/>
</dbReference>
<dbReference type="InterPro" id="IPR050266">
    <property type="entry name" value="AB_hydrolase_sf"/>
</dbReference>
<name>A0ABW1AI75_9ACTN</name>
<evidence type="ECO:0000259" key="2">
    <source>
        <dbReference type="Pfam" id="PF00561"/>
    </source>
</evidence>
<reference evidence="4" key="1">
    <citation type="journal article" date="2019" name="Int. J. Syst. Evol. Microbiol.">
        <title>The Global Catalogue of Microorganisms (GCM) 10K type strain sequencing project: providing services to taxonomists for standard genome sequencing and annotation.</title>
        <authorList>
            <consortium name="The Broad Institute Genomics Platform"/>
            <consortium name="The Broad Institute Genome Sequencing Center for Infectious Disease"/>
            <person name="Wu L."/>
            <person name="Ma J."/>
        </authorList>
    </citation>
    <scope>NUCLEOTIDE SEQUENCE [LARGE SCALE GENOMIC DNA]</scope>
    <source>
        <strain evidence="4">KCTC 42087</strain>
    </source>
</reference>
<evidence type="ECO:0000256" key="1">
    <source>
        <dbReference type="ARBA" id="ARBA00022801"/>
    </source>
</evidence>
<dbReference type="PANTHER" id="PTHR43798:SF31">
    <property type="entry name" value="AB HYDROLASE SUPERFAMILY PROTEIN YCLE"/>
    <property type="match status" value="1"/>
</dbReference>
<dbReference type="RefSeq" id="WP_378292092.1">
    <property type="nucleotide sequence ID" value="NZ_JBHSON010000142.1"/>
</dbReference>
<dbReference type="SUPFAM" id="SSF53474">
    <property type="entry name" value="alpha/beta-Hydrolases"/>
    <property type="match status" value="1"/>
</dbReference>
<sequence>MDAEPPAGRDVEAGGVRLRVAELGSGRPTVLLHGGGPGCTAWTDFGPVADRLARGRRLIFVDLPQYGASEAPAITGPAVSFHAARVLGVLDALGVARADFACQSLGGSVALALAARHPDRAGRLVVTGSQPVPAPCGVRSDTALGLRARAAYYGGDGPAPEKMRALIAELEWHDPSGLPERTVLLRHEASTTPAALDLAADPGRRGVPEDLTADLTRVRSPVLLLWGEHDPFAGPAYAQSLAARLPRADVAVLGRTAHHPAEERPAAYAALAAAHLDGALP</sequence>
<feature type="domain" description="AB hydrolase-1" evidence="2">
    <location>
        <begin position="28"/>
        <end position="265"/>
    </location>
</feature>
<dbReference type="PANTHER" id="PTHR43798">
    <property type="entry name" value="MONOACYLGLYCEROL LIPASE"/>
    <property type="match status" value="1"/>
</dbReference>
<evidence type="ECO:0000313" key="4">
    <source>
        <dbReference type="Proteomes" id="UP001596074"/>
    </source>
</evidence>
<keyword evidence="1 3" id="KW-0378">Hydrolase</keyword>
<dbReference type="InterPro" id="IPR000073">
    <property type="entry name" value="AB_hydrolase_1"/>
</dbReference>
<dbReference type="Gene3D" id="3.40.50.1820">
    <property type="entry name" value="alpha/beta hydrolase"/>
    <property type="match status" value="1"/>
</dbReference>
<dbReference type="Pfam" id="PF00561">
    <property type="entry name" value="Abhydrolase_1"/>
    <property type="match status" value="1"/>
</dbReference>
<dbReference type="PRINTS" id="PR00111">
    <property type="entry name" value="ABHYDROLASE"/>
</dbReference>
<comment type="caution">
    <text evidence="3">The sequence shown here is derived from an EMBL/GenBank/DDBJ whole genome shotgun (WGS) entry which is preliminary data.</text>
</comment>
<evidence type="ECO:0000313" key="3">
    <source>
        <dbReference type="EMBL" id="MFC5754222.1"/>
    </source>
</evidence>
<accession>A0ABW1AI75</accession>
<keyword evidence="4" id="KW-1185">Reference proteome</keyword>
<organism evidence="3 4">
    <name type="scientific">Actinomadura rugatobispora</name>
    <dbReference type="NCBI Taxonomy" id="1994"/>
    <lineage>
        <taxon>Bacteria</taxon>
        <taxon>Bacillati</taxon>
        <taxon>Actinomycetota</taxon>
        <taxon>Actinomycetes</taxon>
        <taxon>Streptosporangiales</taxon>
        <taxon>Thermomonosporaceae</taxon>
        <taxon>Actinomadura</taxon>
    </lineage>
</organism>
<gene>
    <name evidence="3" type="ORF">ACFPZN_52130</name>
</gene>
<proteinExistence type="predicted"/>
<dbReference type="Proteomes" id="UP001596074">
    <property type="component" value="Unassembled WGS sequence"/>
</dbReference>
<protein>
    <submittedName>
        <fullName evidence="3">Alpha/beta fold hydrolase</fullName>
    </submittedName>
</protein>